<evidence type="ECO:0000313" key="4">
    <source>
        <dbReference type="Proteomes" id="UP001178507"/>
    </source>
</evidence>
<feature type="compositionally biased region" description="Low complexity" evidence="1">
    <location>
        <begin position="182"/>
        <end position="199"/>
    </location>
</feature>
<dbReference type="Pfam" id="PF02181">
    <property type="entry name" value="FH2"/>
    <property type="match status" value="1"/>
</dbReference>
<keyword evidence="4" id="KW-1185">Reference proteome</keyword>
<evidence type="ECO:0000313" key="3">
    <source>
        <dbReference type="EMBL" id="CAJ1380282.1"/>
    </source>
</evidence>
<evidence type="ECO:0000256" key="1">
    <source>
        <dbReference type="SAM" id="MobiDB-lite"/>
    </source>
</evidence>
<reference evidence="3" key="1">
    <citation type="submission" date="2023-08" db="EMBL/GenBank/DDBJ databases">
        <authorList>
            <person name="Chen Y."/>
            <person name="Shah S."/>
            <person name="Dougan E. K."/>
            <person name="Thang M."/>
            <person name="Chan C."/>
        </authorList>
    </citation>
    <scope>NUCLEOTIDE SEQUENCE</scope>
</reference>
<dbReference type="InterPro" id="IPR015425">
    <property type="entry name" value="FH2_Formin"/>
</dbReference>
<name>A0AA36MQE6_9DINO</name>
<dbReference type="SMART" id="SM00498">
    <property type="entry name" value="FH2"/>
    <property type="match status" value="1"/>
</dbReference>
<feature type="compositionally biased region" description="Basic and acidic residues" evidence="1">
    <location>
        <begin position="148"/>
        <end position="158"/>
    </location>
</feature>
<organism evidence="3 4">
    <name type="scientific">Effrenium voratum</name>
    <dbReference type="NCBI Taxonomy" id="2562239"/>
    <lineage>
        <taxon>Eukaryota</taxon>
        <taxon>Sar</taxon>
        <taxon>Alveolata</taxon>
        <taxon>Dinophyceae</taxon>
        <taxon>Suessiales</taxon>
        <taxon>Symbiodiniaceae</taxon>
        <taxon>Effrenium</taxon>
    </lineage>
</organism>
<feature type="region of interest" description="Disordered" evidence="1">
    <location>
        <begin position="141"/>
        <end position="237"/>
    </location>
</feature>
<sequence>MDDLQQLEELRQHLEEGQARCLLEAQKSDASIAELAQQVSKLHHQLQGHLPDDHGSLLRQEQRKWQEAFAGRASYADSDDEDILGEFRCCTRLQTIMTNITRLITQHAEGEARLIQAEMQEMPCPTDVSSELQGLRDLKSRLQQSKTSESKEAKEHPQSGKRICSGEEANPSEGPKVRPDQVATKEVAAETATAATEATLGPECDAEPATNSEAAKAKGKGTAKGKGKGKGPPLPKAKAMTKAAATAGKCERKNLVTLHWKALPAGMEVPSNDPFLQQCVDMVGTAGGDSGLDASPGPVSEKLGGAFSEADCMGLPASMVEVYFRRREAAVQLEPANTNKTTILDEKQCRMLGILMGKYRMKNKDESERRIVNSMKRAVLSCRYDVLKEEGLSMLRKVIRDAMGGNNIMDFVKANGASALKKLKDPWLHRLVYEVLKVPQIEERLECMLFQTAFEEGLAKCKKNMEVMCKALQMLSEKHNRLRELFMIAHRFGTALNSNCLAPQAPQGFSLTSLEKLAQTRSTASPKHNMLHFVLAMMTPESASGLFSEEDLKLLTAARATKSYTVYQDCTELTQGFYAIREMCETGKYKSATGERVKMERRRMTKAAGDEEAIDTDDCFHSVLQAFVEKYDKRVQSVAQGCYCAFIVYKEQALFFDDLGTVYPPPKDDQDSKVDLLAVMHKLAVQVRKHAVEVEQDGLRQNLAATRDADRIAS</sequence>
<feature type="domain" description="FH2" evidence="2">
    <location>
        <begin position="245"/>
        <end position="713"/>
    </location>
</feature>
<dbReference type="PANTHER" id="PTHR45733:SF31">
    <property type="entry name" value="GENOME ASSEMBLY, CHROMOSOME: II"/>
    <property type="match status" value="1"/>
</dbReference>
<dbReference type="SUPFAM" id="SSF101447">
    <property type="entry name" value="Formin homology 2 domain (FH2 domain)"/>
    <property type="match status" value="1"/>
</dbReference>
<dbReference type="PANTHER" id="PTHR45733">
    <property type="entry name" value="FORMIN-J"/>
    <property type="match status" value="1"/>
</dbReference>
<dbReference type="Gene3D" id="1.20.58.2220">
    <property type="entry name" value="Formin, FH2 domain"/>
    <property type="match status" value="1"/>
</dbReference>
<dbReference type="PROSITE" id="PS51444">
    <property type="entry name" value="FH2"/>
    <property type="match status" value="1"/>
</dbReference>
<protein>
    <recommendedName>
        <fullName evidence="2">FH2 domain-containing protein</fullName>
    </recommendedName>
</protein>
<proteinExistence type="predicted"/>
<comment type="caution">
    <text evidence="3">The sequence shown here is derived from an EMBL/GenBank/DDBJ whole genome shotgun (WGS) entry which is preliminary data.</text>
</comment>
<dbReference type="EMBL" id="CAUJNA010000699">
    <property type="protein sequence ID" value="CAJ1380282.1"/>
    <property type="molecule type" value="Genomic_DNA"/>
</dbReference>
<feature type="compositionally biased region" description="Basic residues" evidence="1">
    <location>
        <begin position="217"/>
        <end position="229"/>
    </location>
</feature>
<gene>
    <name evidence="3" type="ORF">EVOR1521_LOCUS8261</name>
</gene>
<dbReference type="AlphaFoldDB" id="A0AA36MQE6"/>
<dbReference type="Proteomes" id="UP001178507">
    <property type="component" value="Unassembled WGS sequence"/>
</dbReference>
<dbReference type="InterPro" id="IPR051144">
    <property type="entry name" value="Formin_homology_domain"/>
</dbReference>
<evidence type="ECO:0000259" key="2">
    <source>
        <dbReference type="PROSITE" id="PS51444"/>
    </source>
</evidence>
<dbReference type="InterPro" id="IPR042201">
    <property type="entry name" value="FH2_Formin_sf"/>
</dbReference>
<accession>A0AA36MQE6</accession>